<dbReference type="EMBL" id="VOBR01000005">
    <property type="protein sequence ID" value="TWP52598.1"/>
    <property type="molecule type" value="Genomic_DNA"/>
</dbReference>
<comment type="caution">
    <text evidence="2">The sequence shown here is derived from an EMBL/GenBank/DDBJ whole genome shotgun (WGS) entry which is preliminary data.</text>
</comment>
<dbReference type="Proteomes" id="UP000316639">
    <property type="component" value="Unassembled WGS sequence"/>
</dbReference>
<accession>A0A563EYJ0</accession>
<keyword evidence="1" id="KW-0560">Oxidoreductase</keyword>
<evidence type="ECO:0000313" key="2">
    <source>
        <dbReference type="EMBL" id="TWP52598.1"/>
    </source>
</evidence>
<name>A0A563EYJ0_9PSEU</name>
<dbReference type="PANTHER" id="PTHR47534">
    <property type="entry name" value="YALI0E05731P"/>
    <property type="match status" value="1"/>
</dbReference>
<dbReference type="SUPFAM" id="SSF51735">
    <property type="entry name" value="NAD(P)-binding Rossmann-fold domains"/>
    <property type="match status" value="1"/>
</dbReference>
<dbReference type="Pfam" id="PF00106">
    <property type="entry name" value="adh_short"/>
    <property type="match status" value="1"/>
</dbReference>
<reference evidence="2 3" key="1">
    <citation type="submission" date="2019-07" db="EMBL/GenBank/DDBJ databases">
        <title>Lentzea xizangensis sp. nov., isolated from Qinghai-Tibetan Plateau Soils.</title>
        <authorList>
            <person name="Huang J."/>
        </authorList>
    </citation>
    <scope>NUCLEOTIDE SEQUENCE [LARGE SCALE GENOMIC DNA]</scope>
    <source>
        <strain evidence="2 3">FXJ1.1311</strain>
    </source>
</reference>
<evidence type="ECO:0000313" key="3">
    <source>
        <dbReference type="Proteomes" id="UP000316639"/>
    </source>
</evidence>
<dbReference type="InterPro" id="IPR002347">
    <property type="entry name" value="SDR_fam"/>
</dbReference>
<proteinExistence type="predicted"/>
<dbReference type="GO" id="GO:0016491">
    <property type="term" value="F:oxidoreductase activity"/>
    <property type="evidence" value="ECO:0007669"/>
    <property type="project" value="UniProtKB-KW"/>
</dbReference>
<dbReference type="InterPro" id="IPR036291">
    <property type="entry name" value="NAD(P)-bd_dom_sf"/>
</dbReference>
<gene>
    <name evidence="2" type="ORF">FKR81_09840</name>
</gene>
<keyword evidence="3" id="KW-1185">Reference proteome</keyword>
<dbReference type="InterPro" id="IPR052228">
    <property type="entry name" value="Sec_Metab_Biosynth_Oxidored"/>
</dbReference>
<dbReference type="OrthoDB" id="2860165at2"/>
<evidence type="ECO:0000256" key="1">
    <source>
        <dbReference type="ARBA" id="ARBA00023002"/>
    </source>
</evidence>
<sequence length="266" mass="28921">MPDMGKKTIVIAGGTDGMGRAVALDRMARGDDVVVIGSSAEKGAAHPWRFVQADLSSVAEVRRVVRDIGDEFPSVNALLLTANRIERHRRETPEGLEATFALYYLSRYLLAHGLPVTDVIISVSAPGMRVGRIHWDDLRLTRRWSRVRAQLQAGRANDLLGVAFAEETGGRVPFVIYNPRFTATDGVLRAGGLVRLLARVAASPVVEVVAPLVEWIDDPPAVPFAAFDRNKPVDIGLRTFDPADARRLSEVSKRLSTGPGTAPSPR</sequence>
<organism evidence="2 3">
    <name type="scientific">Lentzea tibetensis</name>
    <dbReference type="NCBI Taxonomy" id="2591470"/>
    <lineage>
        <taxon>Bacteria</taxon>
        <taxon>Bacillati</taxon>
        <taxon>Actinomycetota</taxon>
        <taxon>Actinomycetes</taxon>
        <taxon>Pseudonocardiales</taxon>
        <taxon>Pseudonocardiaceae</taxon>
        <taxon>Lentzea</taxon>
    </lineage>
</organism>
<dbReference type="AlphaFoldDB" id="A0A563EYJ0"/>
<protein>
    <submittedName>
        <fullName evidence="2">SDR family NAD(P)-dependent oxidoreductase</fullName>
    </submittedName>
</protein>
<dbReference type="PANTHER" id="PTHR47534:SF3">
    <property type="entry name" value="ALCOHOL DEHYDROGENASE-LIKE C-TERMINAL DOMAIN-CONTAINING PROTEIN"/>
    <property type="match status" value="1"/>
</dbReference>
<dbReference type="Gene3D" id="3.40.50.720">
    <property type="entry name" value="NAD(P)-binding Rossmann-like Domain"/>
    <property type="match status" value="1"/>
</dbReference>